<evidence type="ECO:0000313" key="4">
    <source>
        <dbReference type="Proteomes" id="UP000767392"/>
    </source>
</evidence>
<keyword evidence="1" id="KW-1133">Transmembrane helix</keyword>
<feature type="transmembrane region" description="Helical" evidence="1">
    <location>
        <begin position="72"/>
        <end position="91"/>
    </location>
</feature>
<name>A0ABY2Z058_9LACO</name>
<reference evidence="3 4" key="1">
    <citation type="submission" date="2018-08" db="EMBL/GenBank/DDBJ databases">
        <title>Comparative genomics of wild bee and flower associated Lactobacillus reveals potential adaptation to the bee host.</title>
        <authorList>
            <person name="Vuong H.Q."/>
            <person name="Mcfrederick Q.S."/>
        </authorList>
    </citation>
    <scope>NUCLEOTIDE SEQUENCE [LARGE SCALE GENOMIC DNA]</scope>
    <source>
        <strain evidence="3 4">HV_04</strain>
    </source>
</reference>
<comment type="caution">
    <text evidence="3">The sequence shown here is derived from an EMBL/GenBank/DDBJ whole genome shotgun (WGS) entry which is preliminary data.</text>
</comment>
<dbReference type="InterPro" id="IPR010982">
    <property type="entry name" value="Lambda_DNA-bd_dom_sf"/>
</dbReference>
<keyword evidence="1" id="KW-0472">Membrane</keyword>
<dbReference type="InterPro" id="IPR001387">
    <property type="entry name" value="Cro/C1-type_HTH"/>
</dbReference>
<dbReference type="SMART" id="SM00530">
    <property type="entry name" value="HTH_XRE"/>
    <property type="match status" value="1"/>
</dbReference>
<feature type="domain" description="HTH cro/C1-type" evidence="2">
    <location>
        <begin position="8"/>
        <end position="62"/>
    </location>
</feature>
<feature type="transmembrane region" description="Helical" evidence="1">
    <location>
        <begin position="97"/>
        <end position="114"/>
    </location>
</feature>
<gene>
    <name evidence="3" type="ORF">DY048_01790</name>
</gene>
<evidence type="ECO:0000313" key="3">
    <source>
        <dbReference type="EMBL" id="TPR16219.1"/>
    </source>
</evidence>
<proteinExistence type="predicted"/>
<protein>
    <submittedName>
        <fullName evidence="3">XRE family transcriptional regulator</fullName>
    </submittedName>
</protein>
<evidence type="ECO:0000259" key="2">
    <source>
        <dbReference type="PROSITE" id="PS50943"/>
    </source>
</evidence>
<organism evidence="3 4">
    <name type="scientific">Apilactobacillus timberlakei</name>
    <dbReference type="NCBI Taxonomy" id="2008380"/>
    <lineage>
        <taxon>Bacteria</taxon>
        <taxon>Bacillati</taxon>
        <taxon>Bacillota</taxon>
        <taxon>Bacilli</taxon>
        <taxon>Lactobacillales</taxon>
        <taxon>Lactobacillaceae</taxon>
        <taxon>Apilactobacillus</taxon>
    </lineage>
</organism>
<sequence>MRLIGQRLRIIRYSKDLSVSEVAIQTSINAKAIKQIESGYILPEFFTMTKFSQCYKTPLKELIPEQKIHSKIIWHNIGTILFSLLTLITITFSSFDISTILFPLLTFELIYNNYKIHKVLNSMKIVDPNINFLEKWMPTRLMKVLAYIFIISYVVLVIFNIIKYFMQFPILTSICLISYTILIYIFIKNKNQRYGINP</sequence>
<dbReference type="PROSITE" id="PS50943">
    <property type="entry name" value="HTH_CROC1"/>
    <property type="match status" value="1"/>
</dbReference>
<feature type="transmembrane region" description="Helical" evidence="1">
    <location>
        <begin position="168"/>
        <end position="187"/>
    </location>
</feature>
<keyword evidence="4" id="KW-1185">Reference proteome</keyword>
<dbReference type="RefSeq" id="WP_105987470.1">
    <property type="nucleotide sequence ID" value="NZ_POST01000001.1"/>
</dbReference>
<feature type="transmembrane region" description="Helical" evidence="1">
    <location>
        <begin position="144"/>
        <end position="162"/>
    </location>
</feature>
<dbReference type="CDD" id="cd00093">
    <property type="entry name" value="HTH_XRE"/>
    <property type="match status" value="1"/>
</dbReference>
<dbReference type="SUPFAM" id="SSF47413">
    <property type="entry name" value="lambda repressor-like DNA-binding domains"/>
    <property type="match status" value="1"/>
</dbReference>
<evidence type="ECO:0000256" key="1">
    <source>
        <dbReference type="SAM" id="Phobius"/>
    </source>
</evidence>
<dbReference type="EMBL" id="QUAM01000001">
    <property type="protein sequence ID" value="TPR16219.1"/>
    <property type="molecule type" value="Genomic_DNA"/>
</dbReference>
<dbReference type="Proteomes" id="UP000767392">
    <property type="component" value="Unassembled WGS sequence"/>
</dbReference>
<dbReference type="Gene3D" id="1.10.260.40">
    <property type="entry name" value="lambda repressor-like DNA-binding domains"/>
    <property type="match status" value="1"/>
</dbReference>
<accession>A0ABY2Z058</accession>
<keyword evidence="1" id="KW-0812">Transmembrane</keyword>